<sequence>MTRVSKRSQQKCSLNDDGYNKGGLAALSIAETAARTDRLNRVVPLVQERKRRSSIFRVA</sequence>
<dbReference type="AlphaFoldDB" id="A0AAX3J7Q8"/>
<proteinExistence type="predicted"/>
<gene>
    <name evidence="1" type="ORF">PANT111_210061</name>
</gene>
<reference evidence="1 2" key="1">
    <citation type="submission" date="2019-10" db="EMBL/GenBank/DDBJ databases">
        <authorList>
            <person name="Karimi E."/>
        </authorList>
    </citation>
    <scope>NUCLEOTIDE SEQUENCE [LARGE SCALE GENOMIC DNA]</scope>
    <source>
        <strain evidence="1">Pantoea sp. 111</strain>
    </source>
</reference>
<protein>
    <submittedName>
        <fullName evidence="1">Protein Syd</fullName>
    </submittedName>
</protein>
<organism evidence="1 2">
    <name type="scientific">Pantoea brenneri</name>
    <dbReference type="NCBI Taxonomy" id="472694"/>
    <lineage>
        <taxon>Bacteria</taxon>
        <taxon>Pseudomonadati</taxon>
        <taxon>Pseudomonadota</taxon>
        <taxon>Gammaproteobacteria</taxon>
        <taxon>Enterobacterales</taxon>
        <taxon>Erwiniaceae</taxon>
        <taxon>Pantoea</taxon>
    </lineage>
</organism>
<comment type="caution">
    <text evidence="1">The sequence shown here is derived from an EMBL/GenBank/DDBJ whole genome shotgun (WGS) entry which is preliminary data.</text>
</comment>
<name>A0AAX3J7Q8_9GAMM</name>
<evidence type="ECO:0000313" key="1">
    <source>
        <dbReference type="EMBL" id="VXC07718.1"/>
    </source>
</evidence>
<evidence type="ECO:0000313" key="2">
    <source>
        <dbReference type="Proteomes" id="UP000433737"/>
    </source>
</evidence>
<accession>A0AAX3J7Q8</accession>
<dbReference type="EMBL" id="CABWMH010000014">
    <property type="protein sequence ID" value="VXC07718.1"/>
    <property type="molecule type" value="Genomic_DNA"/>
</dbReference>
<dbReference type="Proteomes" id="UP000433737">
    <property type="component" value="Unassembled WGS sequence"/>
</dbReference>